<reference evidence="2" key="1">
    <citation type="submission" date="2012-01" db="EMBL/GenBank/DDBJ databases">
        <title>The Genome Sequence of Treponema denticola OTK.</title>
        <authorList>
            <consortium name="The Broad Institute Genome Sequencing Platform"/>
            <person name="Earl A."/>
            <person name="Ward D."/>
            <person name="Feldgarden M."/>
            <person name="Gevers D."/>
            <person name="Blanton J.M."/>
            <person name="Fenno C.J."/>
            <person name="Baranova O.V."/>
            <person name="Mathney J."/>
            <person name="Dewhirst F.E."/>
            <person name="Izard J."/>
            <person name="Young S.K."/>
            <person name="Zeng Q."/>
            <person name="Gargeya S."/>
            <person name="Fitzgerald M."/>
            <person name="Haas B."/>
            <person name="Abouelleil A."/>
            <person name="Alvarado L."/>
            <person name="Arachchi H.M."/>
            <person name="Berlin A."/>
            <person name="Chapman S.B."/>
            <person name="Gearin G."/>
            <person name="Goldberg J."/>
            <person name="Griggs A."/>
            <person name="Gujja S."/>
            <person name="Hansen M."/>
            <person name="Heiman D."/>
            <person name="Howarth C."/>
            <person name="Larimer J."/>
            <person name="Lui A."/>
            <person name="MacDonald P.J.P."/>
            <person name="McCowen C."/>
            <person name="Montmayeur A."/>
            <person name="Murphy C."/>
            <person name="Neiman D."/>
            <person name="Pearson M."/>
            <person name="Priest M."/>
            <person name="Roberts A."/>
            <person name="Saif S."/>
            <person name="Shea T."/>
            <person name="Sisk P."/>
            <person name="Stolte C."/>
            <person name="Sykes S."/>
            <person name="Wortman J."/>
            <person name="Nusbaum C."/>
            <person name="Birren B."/>
        </authorList>
    </citation>
    <scope>NUCLEOTIDE SEQUENCE [LARGE SCALE GENOMIC DNA]</scope>
    <source>
        <strain evidence="2">OTK</strain>
    </source>
</reference>
<dbReference type="Proteomes" id="UP000011701">
    <property type="component" value="Chromosome"/>
</dbReference>
<dbReference type="HOGENOM" id="CLU_2304785_0_0_12"/>
<evidence type="ECO:0000313" key="2">
    <source>
        <dbReference type="EMBL" id="EMB23297.1"/>
    </source>
</evidence>
<gene>
    <name evidence="2" type="ORF">HMPREF9723_00435</name>
</gene>
<comment type="caution">
    <text evidence="2">The sequence shown here is derived from an EMBL/GenBank/DDBJ whole genome shotgun (WGS) entry which is preliminary data.</text>
</comment>
<name>A0A0F6MPX8_TREDN</name>
<accession>A0A0F6MPX8</accession>
<protein>
    <submittedName>
        <fullName evidence="2">Uncharacterized protein</fullName>
    </submittedName>
</protein>
<keyword evidence="1" id="KW-0175">Coiled coil</keyword>
<dbReference type="AlphaFoldDB" id="A0A0F6MPX8"/>
<sequence length="100" mass="11589">MALLDLDFEKESQRRFWLDELENAKRLLHEIEKAILFLTQKTIEAGGVQEYTIDTGQDRQTVKRADLSSLYVRQKELLSLIDMLESRLRPAGGAVRIGLW</sequence>
<dbReference type="PATRIC" id="fig|999434.4.peg.457"/>
<dbReference type="RefSeq" id="WP_002690668.1">
    <property type="nucleotide sequence ID" value="NZ_CM001797.1"/>
</dbReference>
<dbReference type="EMBL" id="AGDY01000004">
    <property type="protein sequence ID" value="EMB23297.1"/>
    <property type="molecule type" value="Genomic_DNA"/>
</dbReference>
<proteinExistence type="predicted"/>
<feature type="coiled-coil region" evidence="1">
    <location>
        <begin position="14"/>
        <end position="41"/>
    </location>
</feature>
<evidence type="ECO:0000256" key="1">
    <source>
        <dbReference type="SAM" id="Coils"/>
    </source>
</evidence>
<organism evidence="2">
    <name type="scientific">Treponema denticola OTK</name>
    <dbReference type="NCBI Taxonomy" id="999434"/>
    <lineage>
        <taxon>Bacteria</taxon>
        <taxon>Pseudomonadati</taxon>
        <taxon>Spirochaetota</taxon>
        <taxon>Spirochaetia</taxon>
        <taxon>Spirochaetales</taxon>
        <taxon>Treponemataceae</taxon>
        <taxon>Treponema</taxon>
    </lineage>
</organism>